<feature type="domain" description="GH10" evidence="8">
    <location>
        <begin position="55"/>
        <end position="328"/>
    </location>
</feature>
<dbReference type="Pfam" id="PF00331">
    <property type="entry name" value="Glyco_hydro_10"/>
    <property type="match status" value="1"/>
</dbReference>
<dbReference type="InterPro" id="IPR001000">
    <property type="entry name" value="GH10_dom"/>
</dbReference>
<protein>
    <recommendedName>
        <fullName evidence="8">GH10 domain-containing protein</fullName>
    </recommendedName>
</protein>
<dbReference type="PROSITE" id="PS51760">
    <property type="entry name" value="GH10_2"/>
    <property type="match status" value="1"/>
</dbReference>
<keyword evidence="10" id="KW-1185">Reference proteome</keyword>
<dbReference type="Proteomes" id="UP001374579">
    <property type="component" value="Unassembled WGS sequence"/>
</dbReference>
<keyword evidence="2" id="KW-0378">Hydrolase</keyword>
<evidence type="ECO:0000256" key="6">
    <source>
        <dbReference type="PROSITE-ProRule" id="PRU10061"/>
    </source>
</evidence>
<gene>
    <name evidence="9" type="ORF">V1264_017708</name>
</gene>
<name>A0AAN9BJR8_9CAEN</name>
<evidence type="ECO:0000259" key="8">
    <source>
        <dbReference type="PROSITE" id="PS51760"/>
    </source>
</evidence>
<dbReference type="SMART" id="SM00633">
    <property type="entry name" value="Glyco_10"/>
    <property type="match status" value="1"/>
</dbReference>
<dbReference type="InterPro" id="IPR031158">
    <property type="entry name" value="GH10_AS"/>
</dbReference>
<sequence length="390" mass="44598">MTSLTNSEKATSTFTSQLLPTFKRQMFVYTFFRRRSHFPSEPWSTPRSTTRTRLEGDIVTLSTSTSTGPCRETLSSGTPLNGRRQGERNFQPPLELIHRLRSHGIKVRGHNLIWSVEKYVQGWVKQLTGDTLRHAVQHHIQDTMNVTRGLLEHWDVNNENIHGHWYEQQLHDPDYNLEVFRIAHNADPTMKLFLNDYGVVSSGQGTTKYLAQAKQVKAANLGLFGIGVQCHFRHEADPDPDAIKQRLDTLAQAGLPIWVTELDVSVHDQDTRADFLERALRAVYGHPAVEGILLWGFWDVRHWRGPNSALVKGDNLDLLPAGRRFLDLVENQWMTDETHVLSQSRDTYTVRGFHGDYELHVIYQGHDLANLTKTFTLGKTDHTINVDVHV</sequence>
<comment type="similarity">
    <text evidence="1">Belongs to the glycosyl hydrolase 10 (cellulase F) family.</text>
</comment>
<dbReference type="PANTHER" id="PTHR31490:SF1">
    <property type="entry name" value="ENDO-1,4-BETA-XYLANASE 1"/>
    <property type="match status" value="1"/>
</dbReference>
<dbReference type="PRINTS" id="PR00134">
    <property type="entry name" value="GLHYDRLASE10"/>
</dbReference>
<feature type="compositionally biased region" description="Polar residues" evidence="7">
    <location>
        <begin position="62"/>
        <end position="79"/>
    </location>
</feature>
<comment type="caution">
    <text evidence="9">The sequence shown here is derived from an EMBL/GenBank/DDBJ whole genome shotgun (WGS) entry which is preliminary data.</text>
</comment>
<keyword evidence="4" id="KW-0326">Glycosidase</keyword>
<dbReference type="GO" id="GO:0000272">
    <property type="term" value="P:polysaccharide catabolic process"/>
    <property type="evidence" value="ECO:0007669"/>
    <property type="project" value="UniProtKB-KW"/>
</dbReference>
<proteinExistence type="inferred from homology"/>
<evidence type="ECO:0000313" key="9">
    <source>
        <dbReference type="EMBL" id="KAK7106454.1"/>
    </source>
</evidence>
<evidence type="ECO:0000313" key="10">
    <source>
        <dbReference type="Proteomes" id="UP001374579"/>
    </source>
</evidence>
<feature type="region of interest" description="Disordered" evidence="7">
    <location>
        <begin position="62"/>
        <end position="88"/>
    </location>
</feature>
<dbReference type="InterPro" id="IPR017853">
    <property type="entry name" value="GH"/>
</dbReference>
<dbReference type="InterPro" id="IPR044846">
    <property type="entry name" value="GH10"/>
</dbReference>
<feature type="active site" description="Nucleophile" evidence="6">
    <location>
        <position position="261"/>
    </location>
</feature>
<keyword evidence="3" id="KW-0119">Carbohydrate metabolism</keyword>
<dbReference type="SUPFAM" id="SSF51445">
    <property type="entry name" value="(Trans)glycosidases"/>
    <property type="match status" value="1"/>
</dbReference>
<organism evidence="9 10">
    <name type="scientific">Littorina saxatilis</name>
    <dbReference type="NCBI Taxonomy" id="31220"/>
    <lineage>
        <taxon>Eukaryota</taxon>
        <taxon>Metazoa</taxon>
        <taxon>Spiralia</taxon>
        <taxon>Lophotrochozoa</taxon>
        <taxon>Mollusca</taxon>
        <taxon>Gastropoda</taxon>
        <taxon>Caenogastropoda</taxon>
        <taxon>Littorinimorpha</taxon>
        <taxon>Littorinoidea</taxon>
        <taxon>Littorinidae</taxon>
        <taxon>Littorina</taxon>
    </lineage>
</organism>
<dbReference type="AlphaFoldDB" id="A0AAN9BJR8"/>
<dbReference type="Gene3D" id="3.20.20.80">
    <property type="entry name" value="Glycosidases"/>
    <property type="match status" value="1"/>
</dbReference>
<evidence type="ECO:0000256" key="1">
    <source>
        <dbReference type="ARBA" id="ARBA00007495"/>
    </source>
</evidence>
<keyword evidence="5" id="KW-0624">Polysaccharide degradation</keyword>
<evidence type="ECO:0000256" key="5">
    <source>
        <dbReference type="ARBA" id="ARBA00023326"/>
    </source>
</evidence>
<evidence type="ECO:0000256" key="2">
    <source>
        <dbReference type="ARBA" id="ARBA00022801"/>
    </source>
</evidence>
<dbReference type="EMBL" id="JBAMIC010000007">
    <property type="protein sequence ID" value="KAK7106454.1"/>
    <property type="molecule type" value="Genomic_DNA"/>
</dbReference>
<reference evidence="9 10" key="1">
    <citation type="submission" date="2024-02" db="EMBL/GenBank/DDBJ databases">
        <title>Chromosome-scale genome assembly of the rough periwinkle Littorina saxatilis.</title>
        <authorList>
            <person name="De Jode A."/>
            <person name="Faria R."/>
            <person name="Formenti G."/>
            <person name="Sims Y."/>
            <person name="Smith T.P."/>
            <person name="Tracey A."/>
            <person name="Wood J.M.D."/>
            <person name="Zagrodzka Z.B."/>
            <person name="Johannesson K."/>
            <person name="Butlin R.K."/>
            <person name="Leder E.H."/>
        </authorList>
    </citation>
    <scope>NUCLEOTIDE SEQUENCE [LARGE SCALE GENOMIC DNA]</scope>
    <source>
        <strain evidence="9">Snail1</strain>
        <tissue evidence="9">Muscle</tissue>
    </source>
</reference>
<dbReference type="GO" id="GO:0031176">
    <property type="term" value="F:endo-1,4-beta-xylanase activity"/>
    <property type="evidence" value="ECO:0007669"/>
    <property type="project" value="UniProtKB-ARBA"/>
</dbReference>
<evidence type="ECO:0000256" key="4">
    <source>
        <dbReference type="ARBA" id="ARBA00023295"/>
    </source>
</evidence>
<dbReference type="PROSITE" id="PS00591">
    <property type="entry name" value="GH10_1"/>
    <property type="match status" value="1"/>
</dbReference>
<evidence type="ECO:0000256" key="7">
    <source>
        <dbReference type="SAM" id="MobiDB-lite"/>
    </source>
</evidence>
<dbReference type="PANTHER" id="PTHR31490">
    <property type="entry name" value="GLYCOSYL HYDROLASE"/>
    <property type="match status" value="1"/>
</dbReference>
<accession>A0AAN9BJR8</accession>
<evidence type="ECO:0000256" key="3">
    <source>
        <dbReference type="ARBA" id="ARBA00023277"/>
    </source>
</evidence>